<organism evidence="2 3">
    <name type="scientific">Exidia glandulosa HHB12029</name>
    <dbReference type="NCBI Taxonomy" id="1314781"/>
    <lineage>
        <taxon>Eukaryota</taxon>
        <taxon>Fungi</taxon>
        <taxon>Dikarya</taxon>
        <taxon>Basidiomycota</taxon>
        <taxon>Agaricomycotina</taxon>
        <taxon>Agaricomycetes</taxon>
        <taxon>Auriculariales</taxon>
        <taxon>Exidiaceae</taxon>
        <taxon>Exidia</taxon>
    </lineage>
</organism>
<feature type="domain" description="F-box" evidence="1">
    <location>
        <begin position="32"/>
        <end position="96"/>
    </location>
</feature>
<evidence type="ECO:0000259" key="1">
    <source>
        <dbReference type="Pfam" id="PF12937"/>
    </source>
</evidence>
<protein>
    <recommendedName>
        <fullName evidence="1">F-box domain-containing protein</fullName>
    </recommendedName>
</protein>
<evidence type="ECO:0000313" key="3">
    <source>
        <dbReference type="Proteomes" id="UP000077266"/>
    </source>
</evidence>
<sequence length="487" mass="54229">MRSPLTAVARRFRKAKQSLERSNDSNAASVAEQLPPEILLAIFAALRPRQIAWTSPGGCMSPDDFYAVGRHTLVSAARVCRAWYVAATAMLYRSVRLATAKRCIIFARTVMSRPQLAKVVRDVVLPQGRDTALLSLPLDRTRRGLQLRFSPAQRRLRAAVVAIVDSCTHATNFGLVLLISEEIFAAFQLDVLAPRVEKVSLSHQHLEAGSVPASPPELQFPNLEVLCLSTPYFATALPRRAMRAAFPVLRALFLSRTYVTTTDLCALLADLGPLLTTLSFYAVMIHGRAAIQGEWSSPLEFLDEIAIPTGSISALTELHVLTSFVYGPSRRLTNFRTGVSTLASLTISAALLNVMHVVPDSLEQLIVCRDIAHDYDEWDPLRTAANLKQRLPQFKLCAPRLCTVELRVRNALVASVGMWRIMSFLLHSFGRALEVDHIMSIHLNHPDVRQAMHRAELAKRGLPVTDERQFKYDFYLSQTSWDVSGCY</sequence>
<dbReference type="InParanoid" id="A0A165C9H6"/>
<dbReference type="EMBL" id="KV426348">
    <property type="protein sequence ID" value="KZV82066.1"/>
    <property type="molecule type" value="Genomic_DNA"/>
</dbReference>
<name>A0A165C9H6_EXIGL</name>
<dbReference type="AlphaFoldDB" id="A0A165C9H6"/>
<reference evidence="2 3" key="1">
    <citation type="journal article" date="2016" name="Mol. Biol. Evol.">
        <title>Comparative Genomics of Early-Diverging Mushroom-Forming Fungi Provides Insights into the Origins of Lignocellulose Decay Capabilities.</title>
        <authorList>
            <person name="Nagy L.G."/>
            <person name="Riley R."/>
            <person name="Tritt A."/>
            <person name="Adam C."/>
            <person name="Daum C."/>
            <person name="Floudas D."/>
            <person name="Sun H."/>
            <person name="Yadav J.S."/>
            <person name="Pangilinan J."/>
            <person name="Larsson K.H."/>
            <person name="Matsuura K."/>
            <person name="Barry K."/>
            <person name="Labutti K."/>
            <person name="Kuo R."/>
            <person name="Ohm R.A."/>
            <person name="Bhattacharya S.S."/>
            <person name="Shirouzu T."/>
            <person name="Yoshinaga Y."/>
            <person name="Martin F.M."/>
            <person name="Grigoriev I.V."/>
            <person name="Hibbett D.S."/>
        </authorList>
    </citation>
    <scope>NUCLEOTIDE SEQUENCE [LARGE SCALE GENOMIC DNA]</scope>
    <source>
        <strain evidence="2 3">HHB12029</strain>
    </source>
</reference>
<dbReference type="InterPro" id="IPR001810">
    <property type="entry name" value="F-box_dom"/>
</dbReference>
<dbReference type="Proteomes" id="UP000077266">
    <property type="component" value="Unassembled WGS sequence"/>
</dbReference>
<gene>
    <name evidence="2" type="ORF">EXIGLDRAFT_779015</name>
</gene>
<dbReference type="OrthoDB" id="2883090at2759"/>
<keyword evidence="3" id="KW-1185">Reference proteome</keyword>
<evidence type="ECO:0000313" key="2">
    <source>
        <dbReference type="EMBL" id="KZV82066.1"/>
    </source>
</evidence>
<accession>A0A165C9H6</accession>
<dbReference type="Pfam" id="PF12937">
    <property type="entry name" value="F-box-like"/>
    <property type="match status" value="1"/>
</dbReference>
<dbReference type="Gene3D" id="1.20.1280.50">
    <property type="match status" value="1"/>
</dbReference>
<proteinExistence type="predicted"/>